<comment type="similarity">
    <text evidence="1">Belongs to the membrane fusion protein (MFP) (TC 8.A.1) family.</text>
</comment>
<feature type="domain" description="Multidrug resistance protein MdtA-like barrel-sandwich hybrid" evidence="4">
    <location>
        <begin position="36"/>
        <end position="170"/>
    </location>
</feature>
<reference evidence="5" key="1">
    <citation type="journal article" date="2022" name="Arch. Microbiol.">
        <title>Thiomicrorhabdus immobilis sp. nov., a mesophilic sulfur-oxidizing bacterium isolated from sediment of a brackish lake in northern Japan.</title>
        <authorList>
            <person name="Kojima H."/>
            <person name="Mochizuki J."/>
            <person name="Kanda M."/>
            <person name="Watanabe T."/>
            <person name="Fukui M."/>
        </authorList>
    </citation>
    <scope>NUCLEOTIDE SEQUENCE</scope>
    <source>
        <strain evidence="5">Am19</strain>
    </source>
</reference>
<dbReference type="Proteomes" id="UP001054820">
    <property type="component" value="Chromosome"/>
</dbReference>
<protein>
    <recommendedName>
        <fullName evidence="4">Multidrug resistance protein MdtA-like barrel-sandwich hybrid domain-containing protein</fullName>
    </recommendedName>
</protein>
<evidence type="ECO:0000313" key="5">
    <source>
        <dbReference type="EMBL" id="BCN93666.1"/>
    </source>
</evidence>
<dbReference type="EMBL" id="AP024202">
    <property type="protein sequence ID" value="BCN93666.1"/>
    <property type="molecule type" value="Genomic_DNA"/>
</dbReference>
<organism evidence="5 6">
    <name type="scientific">Thiomicrorhabdus immobilis</name>
    <dbReference type="NCBI Taxonomy" id="2791037"/>
    <lineage>
        <taxon>Bacteria</taxon>
        <taxon>Pseudomonadati</taxon>
        <taxon>Pseudomonadota</taxon>
        <taxon>Gammaproteobacteria</taxon>
        <taxon>Thiotrichales</taxon>
        <taxon>Piscirickettsiaceae</taxon>
        <taxon>Thiomicrorhabdus</taxon>
    </lineage>
</organism>
<dbReference type="Pfam" id="PF25917">
    <property type="entry name" value="BSH_RND"/>
    <property type="match status" value="1"/>
</dbReference>
<keyword evidence="2" id="KW-0175">Coiled coil</keyword>
<dbReference type="SUPFAM" id="SSF111369">
    <property type="entry name" value="HlyD-like secretion proteins"/>
    <property type="match status" value="1"/>
</dbReference>
<dbReference type="Gene3D" id="2.40.50.100">
    <property type="match status" value="1"/>
</dbReference>
<feature type="signal peptide" evidence="3">
    <location>
        <begin position="1"/>
        <end position="32"/>
    </location>
</feature>
<evidence type="ECO:0000313" key="6">
    <source>
        <dbReference type="Proteomes" id="UP001054820"/>
    </source>
</evidence>
<dbReference type="InterPro" id="IPR058625">
    <property type="entry name" value="MdtA-like_BSH"/>
</dbReference>
<evidence type="ECO:0000256" key="2">
    <source>
        <dbReference type="SAM" id="Coils"/>
    </source>
</evidence>
<feature type="coiled-coil region" evidence="2">
    <location>
        <begin position="76"/>
        <end position="134"/>
    </location>
</feature>
<feature type="chain" id="PRO_5045511900" description="Multidrug resistance protein MdtA-like barrel-sandwich hybrid domain-containing protein" evidence="3">
    <location>
        <begin position="33"/>
        <end position="179"/>
    </location>
</feature>
<sequence>MQYFNQRFNLKNVGQVLFVSSLLLISSGQAQAETTTVKIGSLVSGQVTELFVEEGQTVKAGQKLLNLDGARYQAKLALLKAQQKAAKLNMDDAKIELDQALDLYDRTVTAKRTRDASQLRYDMAKANYDKARAEVAVHQAWSKYVYIKAPVKGKISKVLAPVGTTVYKENTIMLELEVQ</sequence>
<dbReference type="PANTHER" id="PTHR30469:SF33">
    <property type="entry name" value="SLR1207 PROTEIN"/>
    <property type="match status" value="1"/>
</dbReference>
<accession>A0ABM7P5M6</accession>
<name>A0ABM7P5M6_9GAMM</name>
<dbReference type="PANTHER" id="PTHR30469">
    <property type="entry name" value="MULTIDRUG RESISTANCE PROTEIN MDTA"/>
    <property type="match status" value="1"/>
</dbReference>
<evidence type="ECO:0000256" key="3">
    <source>
        <dbReference type="SAM" id="SignalP"/>
    </source>
</evidence>
<proteinExistence type="inferred from homology"/>
<keyword evidence="3" id="KW-0732">Signal</keyword>
<keyword evidence="6" id="KW-1185">Reference proteome</keyword>
<evidence type="ECO:0000259" key="4">
    <source>
        <dbReference type="Pfam" id="PF25917"/>
    </source>
</evidence>
<dbReference type="Gene3D" id="1.10.287.470">
    <property type="entry name" value="Helix hairpin bin"/>
    <property type="match status" value="1"/>
</dbReference>
<dbReference type="RefSeq" id="WP_237260955.1">
    <property type="nucleotide sequence ID" value="NZ_AP024202.1"/>
</dbReference>
<gene>
    <name evidence="5" type="ORF">THMIRHAM_14510</name>
</gene>
<evidence type="ECO:0000256" key="1">
    <source>
        <dbReference type="ARBA" id="ARBA00009477"/>
    </source>
</evidence>